<feature type="compositionally biased region" description="Polar residues" evidence="3">
    <location>
        <begin position="1"/>
        <end position="12"/>
    </location>
</feature>
<dbReference type="GO" id="GO:0019323">
    <property type="term" value="P:pentose catabolic process"/>
    <property type="evidence" value="ECO:0007669"/>
    <property type="project" value="TreeGrafter"/>
</dbReference>
<evidence type="ECO:0000313" key="5">
    <source>
        <dbReference type="EMBL" id="ASV73927.1"/>
    </source>
</evidence>
<dbReference type="GO" id="GO:0005829">
    <property type="term" value="C:cytosol"/>
    <property type="evidence" value="ECO:0007669"/>
    <property type="project" value="TreeGrafter"/>
</dbReference>
<proteinExistence type="predicted"/>
<dbReference type="InterPro" id="IPR036409">
    <property type="entry name" value="Aldolase_II/adducin_N_sf"/>
</dbReference>
<dbReference type="InterPro" id="IPR001303">
    <property type="entry name" value="Aldolase_II/adducin_N"/>
</dbReference>
<evidence type="ECO:0000256" key="1">
    <source>
        <dbReference type="ARBA" id="ARBA00022723"/>
    </source>
</evidence>
<dbReference type="KEGG" id="ttf:THTE_1325"/>
<accession>A0A286RDB2</accession>
<dbReference type="Gene3D" id="3.40.225.10">
    <property type="entry name" value="Class II aldolase/adducin N-terminal domain"/>
    <property type="match status" value="1"/>
</dbReference>
<dbReference type="GO" id="GO:0046872">
    <property type="term" value="F:metal ion binding"/>
    <property type="evidence" value="ECO:0007669"/>
    <property type="project" value="UniProtKB-KW"/>
</dbReference>
<feature type="domain" description="Class II aldolase/adducin N-terminal" evidence="4">
    <location>
        <begin position="29"/>
        <end position="205"/>
    </location>
</feature>
<dbReference type="PANTHER" id="PTHR22789:SF0">
    <property type="entry name" value="3-OXO-TETRONATE 4-PHOSPHATE DECARBOXYLASE-RELATED"/>
    <property type="match status" value="1"/>
</dbReference>
<evidence type="ECO:0000313" key="6">
    <source>
        <dbReference type="Proteomes" id="UP000215086"/>
    </source>
</evidence>
<dbReference type="EMBL" id="CP018477">
    <property type="protein sequence ID" value="ASV73927.1"/>
    <property type="molecule type" value="Genomic_DNA"/>
</dbReference>
<keyword evidence="6" id="KW-1185">Reference proteome</keyword>
<dbReference type="SUPFAM" id="SSF53639">
    <property type="entry name" value="AraD/HMP-PK domain-like"/>
    <property type="match status" value="1"/>
</dbReference>
<dbReference type="AlphaFoldDB" id="A0A286RDB2"/>
<name>A0A286RDB2_9BACT</name>
<keyword evidence="2" id="KW-0456">Lyase</keyword>
<dbReference type="SMART" id="SM01007">
    <property type="entry name" value="Aldolase_II"/>
    <property type="match status" value="1"/>
</dbReference>
<dbReference type="Pfam" id="PF00596">
    <property type="entry name" value="Aldolase_II"/>
    <property type="match status" value="1"/>
</dbReference>
<dbReference type="PANTHER" id="PTHR22789">
    <property type="entry name" value="FUCULOSE PHOSPHATE ALDOLASE"/>
    <property type="match status" value="1"/>
</dbReference>
<evidence type="ECO:0000256" key="2">
    <source>
        <dbReference type="ARBA" id="ARBA00023239"/>
    </source>
</evidence>
<reference evidence="5 6" key="1">
    <citation type="journal article" name="Front. Microbiol.">
        <title>Sugar Metabolism of the First Thermophilic Planctomycete Thermogutta terrifontis: Comparative Genomic and Transcriptomic Approaches.</title>
        <authorList>
            <person name="Elcheninov A.G."/>
            <person name="Menzel P."/>
            <person name="Gudbergsdottir S.R."/>
            <person name="Slesarev A.I."/>
            <person name="Kadnikov V.V."/>
            <person name="Krogh A."/>
            <person name="Bonch-Osmolovskaya E.A."/>
            <person name="Peng X."/>
            <person name="Kublanov I.V."/>
        </authorList>
    </citation>
    <scope>NUCLEOTIDE SEQUENCE [LARGE SCALE GENOMIC DNA]</scope>
    <source>
        <strain evidence="5 6">R1</strain>
    </source>
</reference>
<dbReference type="Proteomes" id="UP000215086">
    <property type="component" value="Chromosome"/>
</dbReference>
<keyword evidence="1" id="KW-0479">Metal-binding</keyword>
<dbReference type="GO" id="GO:0016832">
    <property type="term" value="F:aldehyde-lyase activity"/>
    <property type="evidence" value="ECO:0007669"/>
    <property type="project" value="TreeGrafter"/>
</dbReference>
<protein>
    <submittedName>
        <fullName evidence="5">Ribulose-5-phosphate 4-epimerase and related epimerase and aldolase</fullName>
    </submittedName>
</protein>
<feature type="region of interest" description="Disordered" evidence="3">
    <location>
        <begin position="1"/>
        <end position="21"/>
    </location>
</feature>
<evidence type="ECO:0000259" key="4">
    <source>
        <dbReference type="SMART" id="SM01007"/>
    </source>
</evidence>
<gene>
    <name evidence="5" type="ORF">THTE_1325</name>
</gene>
<sequence>MASQMDSQQKPRTTARGGGTPLNIQRLKQEICEIGDRLYKRGFAAANDGNISYRISENQVLCTPTMICKGFMKPEDLCIVDMEGRQIAGVRKATSEIKLHLAIMKARPDIRAVVHCHPPHATAFGIAREAVPLCVLPEVEIFLGEVPIAKYETPGTQEFANTILPFVEKCNVIILANHGTVSFGDTVEKAYWYTEILDAYCRMLMLAKSLGRINYFTEPEVKALLDLKQRLGYKDPRLELENCELCANDVFRDSWRESGVRQEVFQPPRFRSGQSGSCGVNPQLSEEEREQLVQLITDRVMEILKSQS</sequence>
<dbReference type="InterPro" id="IPR050197">
    <property type="entry name" value="Aldolase_class_II_sugar_metab"/>
</dbReference>
<evidence type="ECO:0000256" key="3">
    <source>
        <dbReference type="SAM" id="MobiDB-lite"/>
    </source>
</evidence>
<organism evidence="5 6">
    <name type="scientific">Thermogutta terrifontis</name>
    <dbReference type="NCBI Taxonomy" id="1331910"/>
    <lineage>
        <taxon>Bacteria</taxon>
        <taxon>Pseudomonadati</taxon>
        <taxon>Planctomycetota</taxon>
        <taxon>Planctomycetia</taxon>
        <taxon>Pirellulales</taxon>
        <taxon>Thermoguttaceae</taxon>
        <taxon>Thermogutta</taxon>
    </lineage>
</organism>